<evidence type="ECO:0000256" key="3">
    <source>
        <dbReference type="ARBA" id="ARBA00022845"/>
    </source>
</evidence>
<evidence type="ECO:0000256" key="1">
    <source>
        <dbReference type="ARBA" id="ARBA00022490"/>
    </source>
</evidence>
<keyword evidence="3" id="KW-0810">Translation regulation</keyword>
<name>A0ABP8E284_9MICO</name>
<evidence type="ECO:0000313" key="5">
    <source>
        <dbReference type="Proteomes" id="UP001501594"/>
    </source>
</evidence>
<comment type="caution">
    <text evidence="4">The sequence shown here is derived from an EMBL/GenBank/DDBJ whole genome shotgun (WGS) entry which is preliminary data.</text>
</comment>
<dbReference type="PANTHER" id="PTHR39190:SF1">
    <property type="entry name" value="FLAGELLAR ASSEMBLY FACTOR FLIW"/>
    <property type="match status" value="1"/>
</dbReference>
<keyword evidence="5" id="KW-1185">Reference proteome</keyword>
<dbReference type="Gene3D" id="2.30.290.10">
    <property type="entry name" value="BH3618-like"/>
    <property type="match status" value="1"/>
</dbReference>
<evidence type="ECO:0000256" key="2">
    <source>
        <dbReference type="ARBA" id="ARBA00022795"/>
    </source>
</evidence>
<proteinExistence type="predicted"/>
<accession>A0ABP8E284</accession>
<organism evidence="4 5">
    <name type="scientific">Frondihabitans peucedani</name>
    <dbReference type="NCBI Taxonomy" id="598626"/>
    <lineage>
        <taxon>Bacteria</taxon>
        <taxon>Bacillati</taxon>
        <taxon>Actinomycetota</taxon>
        <taxon>Actinomycetes</taxon>
        <taxon>Micrococcales</taxon>
        <taxon>Microbacteriaceae</taxon>
        <taxon>Frondihabitans</taxon>
    </lineage>
</organism>
<dbReference type="Pfam" id="PF02623">
    <property type="entry name" value="FliW"/>
    <property type="match status" value="1"/>
</dbReference>
<dbReference type="SUPFAM" id="SSF141457">
    <property type="entry name" value="BH3618-like"/>
    <property type="match status" value="1"/>
</dbReference>
<evidence type="ECO:0008006" key="6">
    <source>
        <dbReference type="Google" id="ProtNLM"/>
    </source>
</evidence>
<dbReference type="InterPro" id="IPR003775">
    <property type="entry name" value="Flagellar_assembly_factor_FliW"/>
</dbReference>
<keyword evidence="2" id="KW-1005">Bacterial flagellum biogenesis</keyword>
<dbReference type="Proteomes" id="UP001501594">
    <property type="component" value="Unassembled WGS sequence"/>
</dbReference>
<evidence type="ECO:0000313" key="4">
    <source>
        <dbReference type="EMBL" id="GAA4266332.1"/>
    </source>
</evidence>
<dbReference type="RefSeq" id="WP_344795460.1">
    <property type="nucleotide sequence ID" value="NZ_BAABAU010000001.1"/>
</dbReference>
<gene>
    <name evidence="4" type="ORF">GCM10022256_19440</name>
</gene>
<protein>
    <recommendedName>
        <fullName evidence="6">Flagellar assembly factor FliW</fullName>
    </recommendedName>
</protein>
<sequence length="131" mass="13661">MSATLSFVTPPFGLEPVVDFVLDEISGAAGLYSLHAAEDPATRLFVVDAGLHLPDYSPEISEEQAAPLGITHADHALVLVVANPAESGTTVNLMAPIVVHSGTGAAAQLIFDGQDWPLRAELVPRRVAVPA</sequence>
<dbReference type="PANTHER" id="PTHR39190">
    <property type="entry name" value="FLAGELLAR ASSEMBLY FACTOR FLIW"/>
    <property type="match status" value="1"/>
</dbReference>
<keyword evidence="1" id="KW-0963">Cytoplasm</keyword>
<dbReference type="InterPro" id="IPR024046">
    <property type="entry name" value="Flagellar_assmbl_FliW_dom_sf"/>
</dbReference>
<dbReference type="EMBL" id="BAABAU010000001">
    <property type="protein sequence ID" value="GAA4266332.1"/>
    <property type="molecule type" value="Genomic_DNA"/>
</dbReference>
<reference evidence="5" key="1">
    <citation type="journal article" date="2019" name="Int. J. Syst. Evol. Microbiol.">
        <title>The Global Catalogue of Microorganisms (GCM) 10K type strain sequencing project: providing services to taxonomists for standard genome sequencing and annotation.</title>
        <authorList>
            <consortium name="The Broad Institute Genomics Platform"/>
            <consortium name="The Broad Institute Genome Sequencing Center for Infectious Disease"/>
            <person name="Wu L."/>
            <person name="Ma J."/>
        </authorList>
    </citation>
    <scope>NUCLEOTIDE SEQUENCE [LARGE SCALE GENOMIC DNA]</scope>
    <source>
        <strain evidence="5">JCM 17442</strain>
    </source>
</reference>